<feature type="non-terminal residue" evidence="2">
    <location>
        <position position="1"/>
    </location>
</feature>
<organism evidence="2 3">
    <name type="scientific">Trifolium medium</name>
    <dbReference type="NCBI Taxonomy" id="97028"/>
    <lineage>
        <taxon>Eukaryota</taxon>
        <taxon>Viridiplantae</taxon>
        <taxon>Streptophyta</taxon>
        <taxon>Embryophyta</taxon>
        <taxon>Tracheophyta</taxon>
        <taxon>Spermatophyta</taxon>
        <taxon>Magnoliopsida</taxon>
        <taxon>eudicotyledons</taxon>
        <taxon>Gunneridae</taxon>
        <taxon>Pentapetalae</taxon>
        <taxon>rosids</taxon>
        <taxon>fabids</taxon>
        <taxon>Fabales</taxon>
        <taxon>Fabaceae</taxon>
        <taxon>Papilionoideae</taxon>
        <taxon>50 kb inversion clade</taxon>
        <taxon>NPAAA clade</taxon>
        <taxon>Hologalegina</taxon>
        <taxon>IRL clade</taxon>
        <taxon>Trifolieae</taxon>
        <taxon>Trifolium</taxon>
    </lineage>
</organism>
<dbReference type="AlphaFoldDB" id="A0A392UFP9"/>
<evidence type="ECO:0000313" key="3">
    <source>
        <dbReference type="Proteomes" id="UP000265520"/>
    </source>
</evidence>
<dbReference type="EMBL" id="LXQA010800655">
    <property type="protein sequence ID" value="MCI71647.1"/>
    <property type="molecule type" value="Genomic_DNA"/>
</dbReference>
<proteinExistence type="predicted"/>
<comment type="caution">
    <text evidence="2">The sequence shown here is derived from an EMBL/GenBank/DDBJ whole genome shotgun (WGS) entry which is preliminary data.</text>
</comment>
<evidence type="ECO:0000313" key="2">
    <source>
        <dbReference type="EMBL" id="MCI71647.1"/>
    </source>
</evidence>
<evidence type="ECO:0000256" key="1">
    <source>
        <dbReference type="SAM" id="MobiDB-lite"/>
    </source>
</evidence>
<feature type="region of interest" description="Disordered" evidence="1">
    <location>
        <begin position="1"/>
        <end position="30"/>
    </location>
</feature>
<accession>A0A392UFP9</accession>
<dbReference type="Proteomes" id="UP000265520">
    <property type="component" value="Unassembled WGS sequence"/>
</dbReference>
<sequence length="30" mass="3335">ARGELGQRSSREEGELVGEKEEEKLEESSS</sequence>
<keyword evidence="3" id="KW-1185">Reference proteome</keyword>
<protein>
    <submittedName>
        <fullName evidence="2">Uncharacterized protein</fullName>
    </submittedName>
</protein>
<reference evidence="2 3" key="1">
    <citation type="journal article" date="2018" name="Front. Plant Sci.">
        <title>Red Clover (Trifolium pratense) and Zigzag Clover (T. medium) - A Picture of Genomic Similarities and Differences.</title>
        <authorList>
            <person name="Dluhosova J."/>
            <person name="Istvanek J."/>
            <person name="Nedelnik J."/>
            <person name="Repkova J."/>
        </authorList>
    </citation>
    <scope>NUCLEOTIDE SEQUENCE [LARGE SCALE GENOMIC DNA]</scope>
    <source>
        <strain evidence="3">cv. 10/8</strain>
        <tissue evidence="2">Leaf</tissue>
    </source>
</reference>
<name>A0A392UFP9_9FABA</name>